<feature type="signal peptide" evidence="1">
    <location>
        <begin position="1"/>
        <end position="19"/>
    </location>
</feature>
<protein>
    <recommendedName>
        <fullName evidence="4">Lipocalin-like domain-containing protein</fullName>
    </recommendedName>
</protein>
<evidence type="ECO:0008006" key="4">
    <source>
        <dbReference type="Google" id="ProtNLM"/>
    </source>
</evidence>
<reference evidence="2 3" key="1">
    <citation type="submission" date="2020-11" db="EMBL/GenBank/DDBJ databases">
        <authorList>
            <person name="Kim M.K."/>
        </authorList>
    </citation>
    <scope>NUCLEOTIDE SEQUENCE [LARGE SCALE GENOMIC DNA]</scope>
    <source>
        <strain evidence="2 3">BT662</strain>
    </source>
</reference>
<dbReference type="EMBL" id="JADQDM010000023">
    <property type="protein sequence ID" value="MBF9224083.1"/>
    <property type="molecule type" value="Genomic_DNA"/>
</dbReference>
<accession>A0ABS0IBR4</accession>
<name>A0ABS0IBR4_9BACT</name>
<feature type="chain" id="PRO_5045912250" description="Lipocalin-like domain-containing protein" evidence="1">
    <location>
        <begin position="20"/>
        <end position="161"/>
    </location>
</feature>
<gene>
    <name evidence="2" type="ORF">I2H31_23470</name>
</gene>
<dbReference type="RefSeq" id="WP_196295506.1">
    <property type="nucleotide sequence ID" value="NZ_JADQDM010000023.1"/>
</dbReference>
<keyword evidence="1" id="KW-0732">Signal</keyword>
<sequence>MTISLRFLILALLTGSAFGLTNCKKDKEPEPDKRSQREIWLTTTGWNKQSITDAYTTPVGVVTSSTSPPSNYFPACALDDLDHFNADRTLTIEDGPLQCQSSTPPSTITWAFAANETEIIFNPAGVSNKITTLTATTLALTYTEAMPDGTTWNQTVTYAAR</sequence>
<comment type="caution">
    <text evidence="2">The sequence shown here is derived from an EMBL/GenBank/DDBJ whole genome shotgun (WGS) entry which is preliminary data.</text>
</comment>
<keyword evidence="3" id="KW-1185">Reference proteome</keyword>
<organism evidence="2 3">
    <name type="scientific">Hymenobacter ruricola</name>
    <dbReference type="NCBI Taxonomy" id="2791023"/>
    <lineage>
        <taxon>Bacteria</taxon>
        <taxon>Pseudomonadati</taxon>
        <taxon>Bacteroidota</taxon>
        <taxon>Cytophagia</taxon>
        <taxon>Cytophagales</taxon>
        <taxon>Hymenobacteraceae</taxon>
        <taxon>Hymenobacter</taxon>
    </lineage>
</organism>
<proteinExistence type="predicted"/>
<evidence type="ECO:0000256" key="1">
    <source>
        <dbReference type="SAM" id="SignalP"/>
    </source>
</evidence>
<evidence type="ECO:0000313" key="2">
    <source>
        <dbReference type="EMBL" id="MBF9224083.1"/>
    </source>
</evidence>
<evidence type="ECO:0000313" key="3">
    <source>
        <dbReference type="Proteomes" id="UP000618931"/>
    </source>
</evidence>
<dbReference type="Proteomes" id="UP000618931">
    <property type="component" value="Unassembled WGS sequence"/>
</dbReference>